<dbReference type="AlphaFoldDB" id="A0A1H3PWD4"/>
<evidence type="ECO:0000313" key="4">
    <source>
        <dbReference type="EMBL" id="SDZ05437.1"/>
    </source>
</evidence>
<dbReference type="InterPro" id="IPR026045">
    <property type="entry name" value="Ferric-bd"/>
</dbReference>
<accession>A0A1H3PWD4</accession>
<evidence type="ECO:0000313" key="5">
    <source>
        <dbReference type="Proteomes" id="UP000199230"/>
    </source>
</evidence>
<dbReference type="GO" id="GO:0030976">
    <property type="term" value="F:thiamine pyrophosphate binding"/>
    <property type="evidence" value="ECO:0007669"/>
    <property type="project" value="TreeGrafter"/>
</dbReference>
<dbReference type="GO" id="GO:0030288">
    <property type="term" value="C:outer membrane-bounded periplasmic space"/>
    <property type="evidence" value="ECO:0007669"/>
    <property type="project" value="TreeGrafter"/>
</dbReference>
<dbReference type="Proteomes" id="UP000199230">
    <property type="component" value="Unassembled WGS sequence"/>
</dbReference>
<reference evidence="4 5" key="1">
    <citation type="submission" date="2016-10" db="EMBL/GenBank/DDBJ databases">
        <authorList>
            <person name="de Groot N.N."/>
        </authorList>
    </citation>
    <scope>NUCLEOTIDE SEQUENCE [LARGE SCALE GENOMIC DNA]</scope>
    <source>
        <strain evidence="4 5">APO</strain>
    </source>
</reference>
<evidence type="ECO:0000256" key="2">
    <source>
        <dbReference type="SAM" id="MobiDB-lite"/>
    </source>
</evidence>
<dbReference type="PROSITE" id="PS51257">
    <property type="entry name" value="PROKAR_LIPOPROTEIN"/>
    <property type="match status" value="1"/>
</dbReference>
<dbReference type="STRING" id="159292.SAMN05192546_107147"/>
<feature type="region of interest" description="Disordered" evidence="2">
    <location>
        <begin position="25"/>
        <end position="52"/>
    </location>
</feature>
<dbReference type="SUPFAM" id="SSF53850">
    <property type="entry name" value="Periplasmic binding protein-like II"/>
    <property type="match status" value="1"/>
</dbReference>
<dbReference type="Pfam" id="PF13343">
    <property type="entry name" value="SBP_bac_6"/>
    <property type="match status" value="1"/>
</dbReference>
<sequence length="358" mass="39431">MYSQRKIVAFLIALMLMLTLAGCQPSGDPEPAPSDEGVETAETEVTEEEKEDYTGEALQIYAAYGGLDEIAQKFEEETGIPVEMLSMSSGEVLSRMRAEEGRALGDVWFGGGIDSFMVAAEEGLLHPYHSPEAEAIEDRFKDPDGYWTGVSIVLVTYVVNQPLAEDLDVPIPMTWEALTDPMYAGEVSMPNPGISGTAYTAIASMLQMLGEEDGWAYLDALDANIPYYAERGSEPPQQASLGEVLVGISPDGINSQREGYPVEVVYPEDGTPWWHSPVAIIEGTNNIEAAQKFVDWTLTEEGQAFLAEVSPRPSTRPNVPLPEDIPSLEELNLVDYDFTWAAEERDRIVNEWTERYGN</sequence>
<dbReference type="Gene3D" id="3.40.190.10">
    <property type="entry name" value="Periplasmic binding protein-like II"/>
    <property type="match status" value="2"/>
</dbReference>
<feature type="chain" id="PRO_5039009761" evidence="3">
    <location>
        <begin position="22"/>
        <end position="358"/>
    </location>
</feature>
<keyword evidence="1 3" id="KW-0732">Signal</keyword>
<feature type="signal peptide" evidence="3">
    <location>
        <begin position="1"/>
        <end position="21"/>
    </location>
</feature>
<protein>
    <submittedName>
        <fullName evidence="4">Iron(III) transport system substrate-binding protein</fullName>
    </submittedName>
</protein>
<evidence type="ECO:0000256" key="3">
    <source>
        <dbReference type="SAM" id="SignalP"/>
    </source>
</evidence>
<dbReference type="PANTHER" id="PTHR30006">
    <property type="entry name" value="THIAMINE-BINDING PERIPLASMIC PROTEIN-RELATED"/>
    <property type="match status" value="1"/>
</dbReference>
<organism evidence="4 5">
    <name type="scientific">Tindallia californiensis</name>
    <dbReference type="NCBI Taxonomy" id="159292"/>
    <lineage>
        <taxon>Bacteria</taxon>
        <taxon>Bacillati</taxon>
        <taxon>Bacillota</taxon>
        <taxon>Clostridia</taxon>
        <taxon>Peptostreptococcales</taxon>
        <taxon>Tindalliaceae</taxon>
        <taxon>Tindallia</taxon>
    </lineage>
</organism>
<dbReference type="GO" id="GO:0015888">
    <property type="term" value="P:thiamine transport"/>
    <property type="evidence" value="ECO:0007669"/>
    <property type="project" value="TreeGrafter"/>
</dbReference>
<dbReference type="GO" id="GO:0030975">
    <property type="term" value="F:thiamine binding"/>
    <property type="evidence" value="ECO:0007669"/>
    <property type="project" value="TreeGrafter"/>
</dbReference>
<proteinExistence type="predicted"/>
<keyword evidence="5" id="KW-1185">Reference proteome</keyword>
<name>A0A1H3PWD4_9FIRM</name>
<feature type="compositionally biased region" description="Acidic residues" evidence="2">
    <location>
        <begin position="36"/>
        <end position="51"/>
    </location>
</feature>
<dbReference type="CDD" id="cd13544">
    <property type="entry name" value="PBP2_Fbp_like_1"/>
    <property type="match status" value="1"/>
</dbReference>
<evidence type="ECO:0000256" key="1">
    <source>
        <dbReference type="ARBA" id="ARBA00022729"/>
    </source>
</evidence>
<dbReference type="PANTHER" id="PTHR30006:SF2">
    <property type="entry name" value="ABC TRANSPORTER SUBSTRATE-BINDING PROTEIN"/>
    <property type="match status" value="1"/>
</dbReference>
<gene>
    <name evidence="4" type="ORF">SAMN05192546_107147</name>
</gene>
<dbReference type="EMBL" id="FNPV01000007">
    <property type="protein sequence ID" value="SDZ05437.1"/>
    <property type="molecule type" value="Genomic_DNA"/>
</dbReference>
<dbReference type="RefSeq" id="WP_176968386.1">
    <property type="nucleotide sequence ID" value="NZ_FNPV01000007.1"/>
</dbReference>
<dbReference type="PIRSF" id="PIRSF002825">
    <property type="entry name" value="CfbpA"/>
    <property type="match status" value="1"/>
</dbReference>